<dbReference type="Gene3D" id="1.10.10.10">
    <property type="entry name" value="Winged helix-like DNA-binding domain superfamily/Winged helix DNA-binding domain"/>
    <property type="match status" value="1"/>
</dbReference>
<dbReference type="SUPFAM" id="SSF48065">
    <property type="entry name" value="DBL homology domain (DH-domain)"/>
    <property type="match status" value="1"/>
</dbReference>
<dbReference type="Pfam" id="PF00755">
    <property type="entry name" value="Carn_acyltransf"/>
    <property type="match status" value="1"/>
</dbReference>
<dbReference type="Pfam" id="PF00780">
    <property type="entry name" value="CNH"/>
    <property type="match status" value="1"/>
</dbReference>
<dbReference type="SMART" id="SM00325">
    <property type="entry name" value="RhoGEF"/>
    <property type="match status" value="1"/>
</dbReference>
<dbReference type="InterPro" id="IPR001849">
    <property type="entry name" value="PH_domain"/>
</dbReference>
<evidence type="ECO:0008006" key="13">
    <source>
        <dbReference type="Google" id="ProtNLM"/>
    </source>
</evidence>
<feature type="compositionally biased region" description="Low complexity" evidence="7">
    <location>
        <begin position="609"/>
        <end position="631"/>
    </location>
</feature>
<comment type="similarity">
    <text evidence="1">Belongs to the carnitine/choline acetyltransferase family.</text>
</comment>
<evidence type="ECO:0000313" key="12">
    <source>
        <dbReference type="Proteomes" id="UP000308730"/>
    </source>
</evidence>
<feature type="domain" description="CNH" evidence="10">
    <location>
        <begin position="1664"/>
        <end position="1959"/>
    </location>
</feature>
<evidence type="ECO:0000256" key="6">
    <source>
        <dbReference type="PIRSR" id="PIRSR600542-1"/>
    </source>
</evidence>
<feature type="compositionally biased region" description="Polar residues" evidence="7">
    <location>
        <begin position="1989"/>
        <end position="2002"/>
    </location>
</feature>
<keyword evidence="3" id="KW-0344">Guanine-nucleotide releasing factor</keyword>
<dbReference type="EMBL" id="SGPM01000131">
    <property type="protein sequence ID" value="THH29286.1"/>
    <property type="molecule type" value="Genomic_DNA"/>
</dbReference>
<dbReference type="Pfam" id="PF00621">
    <property type="entry name" value="RhoGEF"/>
    <property type="match status" value="1"/>
</dbReference>
<dbReference type="PANTHER" id="PTHR46572">
    <property type="entry name" value="RHO1 GDP-GTP EXCHANGE PROTEIN 1-RELATED"/>
    <property type="match status" value="1"/>
</dbReference>
<evidence type="ECO:0000256" key="3">
    <source>
        <dbReference type="ARBA" id="ARBA00022658"/>
    </source>
</evidence>
<feature type="domain" description="PH" evidence="8">
    <location>
        <begin position="1513"/>
        <end position="1642"/>
    </location>
</feature>
<dbReference type="InterPro" id="IPR035899">
    <property type="entry name" value="DBL_dom_sf"/>
</dbReference>
<dbReference type="GO" id="GO:0005085">
    <property type="term" value="F:guanyl-nucleotide exchange factor activity"/>
    <property type="evidence" value="ECO:0007669"/>
    <property type="project" value="UniProtKB-KW"/>
</dbReference>
<dbReference type="PROSITE" id="PS50219">
    <property type="entry name" value="CNH"/>
    <property type="match status" value="1"/>
</dbReference>
<dbReference type="Gene3D" id="3.30.559.70">
    <property type="entry name" value="Choline/Carnitine o-acyltransferase, domain 2"/>
    <property type="match status" value="1"/>
</dbReference>
<evidence type="ECO:0000259" key="8">
    <source>
        <dbReference type="PROSITE" id="PS50003"/>
    </source>
</evidence>
<evidence type="ECO:0000313" key="11">
    <source>
        <dbReference type="EMBL" id="THH29286.1"/>
    </source>
</evidence>
<dbReference type="Gene3D" id="2.30.29.30">
    <property type="entry name" value="Pleckstrin-homology domain (PH domain)/Phosphotyrosine-binding domain (PTB)"/>
    <property type="match status" value="1"/>
</dbReference>
<feature type="region of interest" description="Disordered" evidence="7">
    <location>
        <begin position="863"/>
        <end position="889"/>
    </location>
</feature>
<evidence type="ECO:0000256" key="7">
    <source>
        <dbReference type="SAM" id="MobiDB-lite"/>
    </source>
</evidence>
<feature type="domain" description="DH" evidence="9">
    <location>
        <begin position="1291"/>
        <end position="1478"/>
    </location>
</feature>
<dbReference type="Pfam" id="PF15405">
    <property type="entry name" value="PH_5"/>
    <property type="match status" value="1"/>
</dbReference>
<dbReference type="SUPFAM" id="SSF52777">
    <property type="entry name" value="CoA-dependent acyltransferases"/>
    <property type="match status" value="2"/>
</dbReference>
<feature type="compositionally biased region" description="Basic and acidic residues" evidence="7">
    <location>
        <begin position="1168"/>
        <end position="1179"/>
    </location>
</feature>
<dbReference type="InterPro" id="IPR023213">
    <property type="entry name" value="CAT-like_dom_sf"/>
</dbReference>
<accession>A0A4S4MSW1</accession>
<organism evidence="11 12">
    <name type="scientific">Antrodiella citrinella</name>
    <dbReference type="NCBI Taxonomy" id="2447956"/>
    <lineage>
        <taxon>Eukaryota</taxon>
        <taxon>Fungi</taxon>
        <taxon>Dikarya</taxon>
        <taxon>Basidiomycota</taxon>
        <taxon>Agaricomycotina</taxon>
        <taxon>Agaricomycetes</taxon>
        <taxon>Polyporales</taxon>
        <taxon>Steccherinaceae</taxon>
        <taxon>Antrodiella</taxon>
    </lineage>
</organism>
<feature type="compositionally biased region" description="Polar residues" evidence="7">
    <location>
        <begin position="810"/>
        <end position="826"/>
    </location>
</feature>
<name>A0A4S4MSW1_9APHY</name>
<dbReference type="Gene3D" id="1.20.900.10">
    <property type="entry name" value="Dbl homology (DH) domain"/>
    <property type="match status" value="1"/>
</dbReference>
<dbReference type="Pfam" id="PF00610">
    <property type="entry name" value="DEP"/>
    <property type="match status" value="1"/>
</dbReference>
<feature type="region of interest" description="Disordered" evidence="7">
    <location>
        <begin position="807"/>
        <end position="838"/>
    </location>
</feature>
<dbReference type="GO" id="GO:0016746">
    <property type="term" value="F:acyltransferase activity"/>
    <property type="evidence" value="ECO:0007669"/>
    <property type="project" value="UniProtKB-KW"/>
</dbReference>
<proteinExistence type="inferred from homology"/>
<feature type="region of interest" description="Disordered" evidence="7">
    <location>
        <begin position="1155"/>
        <end position="1205"/>
    </location>
</feature>
<dbReference type="SMART" id="SM00036">
    <property type="entry name" value="CNH"/>
    <property type="match status" value="1"/>
</dbReference>
<dbReference type="PROSITE" id="PS00439">
    <property type="entry name" value="ACYLTRANSF_C_1"/>
    <property type="match status" value="1"/>
</dbReference>
<reference evidence="11 12" key="1">
    <citation type="submission" date="2019-02" db="EMBL/GenBank/DDBJ databases">
        <title>Genome sequencing of the rare red list fungi Antrodiella citrinella (Flaviporus citrinellus).</title>
        <authorList>
            <person name="Buettner E."/>
            <person name="Kellner H."/>
        </authorList>
    </citation>
    <scope>NUCLEOTIDE SEQUENCE [LARGE SCALE GENOMIC DNA]</scope>
    <source>
        <strain evidence="11 12">DSM 108506</strain>
    </source>
</reference>
<dbReference type="InterPro" id="IPR052233">
    <property type="entry name" value="Rho-type_GEFs"/>
</dbReference>
<keyword evidence="12" id="KW-1185">Reference proteome</keyword>
<dbReference type="CDD" id="cd00160">
    <property type="entry name" value="RhoGEF"/>
    <property type="match status" value="1"/>
</dbReference>
<protein>
    <recommendedName>
        <fullName evidence="13">Rho1 guanine nucleotide exchange factor 1</fullName>
    </recommendedName>
</protein>
<feature type="compositionally biased region" description="Polar residues" evidence="7">
    <location>
        <begin position="758"/>
        <end position="772"/>
    </location>
</feature>
<feature type="compositionally biased region" description="Polar residues" evidence="7">
    <location>
        <begin position="925"/>
        <end position="934"/>
    </location>
</feature>
<evidence type="ECO:0000256" key="5">
    <source>
        <dbReference type="ARBA" id="ARBA00023315"/>
    </source>
</evidence>
<feature type="compositionally biased region" description="Polar residues" evidence="7">
    <location>
        <begin position="698"/>
        <end position="712"/>
    </location>
</feature>
<dbReference type="InterPro" id="IPR000219">
    <property type="entry name" value="DH_dom"/>
</dbReference>
<dbReference type="OrthoDB" id="2272012at2759"/>
<feature type="region of interest" description="Disordered" evidence="7">
    <location>
        <begin position="608"/>
        <end position="786"/>
    </location>
</feature>
<evidence type="ECO:0000256" key="4">
    <source>
        <dbReference type="ARBA" id="ARBA00022679"/>
    </source>
</evidence>
<feature type="compositionally biased region" description="Low complexity" evidence="7">
    <location>
        <begin position="936"/>
        <end position="959"/>
    </location>
</feature>
<dbReference type="PANTHER" id="PTHR46572:SF2">
    <property type="entry name" value="RHO1 GDP-GTP EXCHANGE PROTEIN 1-RELATED"/>
    <property type="match status" value="1"/>
</dbReference>
<evidence type="ECO:0000256" key="1">
    <source>
        <dbReference type="ARBA" id="ARBA00005232"/>
    </source>
</evidence>
<dbReference type="PROSITE" id="PS00440">
    <property type="entry name" value="ACYLTRANSF_C_2"/>
    <property type="match status" value="1"/>
</dbReference>
<dbReference type="PROSITE" id="PS50003">
    <property type="entry name" value="PH_DOMAIN"/>
    <property type="match status" value="1"/>
</dbReference>
<evidence type="ECO:0000256" key="2">
    <source>
        <dbReference type="ARBA" id="ARBA00022553"/>
    </source>
</evidence>
<dbReference type="SUPFAM" id="SSF50729">
    <property type="entry name" value="PH domain-like"/>
    <property type="match status" value="1"/>
</dbReference>
<feature type="region of interest" description="Disordered" evidence="7">
    <location>
        <begin position="925"/>
        <end position="1026"/>
    </location>
</feature>
<comment type="caution">
    <text evidence="11">The sequence shown here is derived from an EMBL/GenBank/DDBJ whole genome shotgun (WGS) entry which is preliminary data.</text>
</comment>
<dbReference type="InterPro" id="IPR041675">
    <property type="entry name" value="PH_5"/>
</dbReference>
<feature type="compositionally biased region" description="Pro residues" evidence="7">
    <location>
        <begin position="714"/>
        <end position="723"/>
    </location>
</feature>
<dbReference type="Gene3D" id="3.30.559.10">
    <property type="entry name" value="Chloramphenicol acetyltransferase-like domain"/>
    <property type="match status" value="1"/>
</dbReference>
<dbReference type="InterPro" id="IPR039551">
    <property type="entry name" value="Cho/carn_acyl_trans"/>
</dbReference>
<dbReference type="PROSITE" id="PS50010">
    <property type="entry name" value="DH_2"/>
    <property type="match status" value="1"/>
</dbReference>
<dbReference type="InterPro" id="IPR000591">
    <property type="entry name" value="DEP_dom"/>
</dbReference>
<gene>
    <name evidence="11" type="ORF">EUX98_g4905</name>
</gene>
<sequence length="2046" mass="227288">MQNTGRQYLLIPPRILSPLLRRAMSNTARPAAWKDAAPAPLAHTTFSKQDALPRLPVPELSDTLNRLKDSLKPISRSEVEYAEVVRKIDDFARTAGPRLQKKLQERRDTTRHWLEEWWDDLGYLQYRDSVVVNVSYYYGFDDHPAHLPQDSISRAAALIRAAGQYREDLRKGELPFEATRAGPMCMDTYRWMFDCCRIPGLEGTDWSVTHAQRNPSHVLVLRKGRFWRVDAWQNGRLLSVVDLEKQLQLVCENTDHDYPGVGVLTASNRDVWAKDYAALASDPHNADILSSIQSAAFVVCLDTEQPANILEHSRYLWHGAVTRSVSKTRLGLHNRWVDKPVQFIVFDNGKAGIMGEHSVMDGTPTVNLCDVVLDRIADPKWDQGESSGSLKAPEPLDFNVSKGTTQAIEAAEKAAIKLVEDQAMGIFRTKYGKAAIKNFGVSPDSWAQMIVQLAYARLLNARGEQREGGTYEAASTRKFFKGRTEAIRVVTTESDAWVKVMDDVNASVQDKKRLFDLATKKHVSLAKTAGDGQGIDRHLLGLSLLVGESETMLELYSDSVFKRAKNWVLSTSAVFSKHFGPYGWGEVVSNGFGVAYMTGFDIADPSSFSTTAPRRSSSLSPPSSSTHTPTTMERPMGPRQPDKRNTAYESIFGRPSASHHIPGQPFAQPHPPHTQHPFQGNGQPAQQQYGAQLDRRTSYASVRAHSTTNTHYTPPLPPAPGPGPYRQQPYPTHSPSPKTYSPPGQHGAGYAASLAPPSITSRARSISHTPGTIRSAPAPEEPPDPALEALQRSGLTEAQAYQAQFYSSQPNGKASSRSHALQQQNNNHERRSLPVQGELPRLGVNIDANGGRLDIDFLESSEAGYEETDDGSTELPWGPQARSKPNSVRSRLSAASGFSPIYEQHAVTSLSSSASSSRYPLQLDTSAASSQTVGAPSGSPSSSVMVDLSSGPSSSSSGRRSSESSKTLPGPVFRRDRTVQDRSRSMSAAIAGPPYRPAGERGRPPVPSLPGRESPASTRQPAPRRGPVVYPALLSRVAQAFKDRIPLADRVKDGLTYKDAFDGREAVDKIAYIIKTTDRNLALLYGRALDAQKFFHAVTYDHRLRDGASDLYQFRTKLPSPFVSGELEAGEGEHIVKTSARPLISDGRQGEASILVKDSPTPSAESSEQDKTLGGKDGSRPTSPSPPDSVTSPVTRPRRGSIVSDDVPLPSGVFTLLTDCYSPTCSRDQLCYSIACPRRLEQQARLNMKPQPGLKKEISRESLGDLVEPGTLWIHSVPQEIVNSVSDAEKRRQEAINEVIYTERDFVRDMEYLRDLWVKPLEESDIIPANRRKDFIEQVFWNVNDIIAVNTRLRDALNKRQKSYAVVEQVADILLDAFPHFAPFVSYGAHQLYGKYEFEKEKSSNPAFAAFVETTERRPESRKLELNGYLTKPTTRLARYPLLLEAVLKQTSEDNPDKVALPKAAELVRTFLRAVNEETGKAENRFNLLQLDSQLIFRPGEQVNLRLKEEGRELVYKGPLKKRGNAQGDSAELQVFLFDHALLMVKQKTKLEQYKVYRPPIPLELLVVSAPDEFPISKSAVRQKQTLTKNSPHAPVVPVKDSKGGFSITVLHLGKKYYSMTLWANTYVSQRKWVESILKQQEIIRERSLVFETKTLSEGFFIGSVRVNCAAPFGQGRRVVYGTDDGIYLSNLWERNREPVKVLALQDVSQVDVLEDYQLLIVLSERQVITFPLDALDPMDPMSGLKRAKRIASHISFFKAGVCLGKTLVCVVKASPLSSTIKTLEPIDQNIRGRAKPTFRKLLQGGNDTLRVFKEFYIPVQSSSIHFLKTKLCVGCSNGFEIVDLESLDTQGLLDPADASLDFVRKRENLKPLAIYRIDNEFLLCYDEFAFYVNKTGWRSRKHFMVYWEGTPSGFALHYPYVLAFEPTFVEIRHVGTGSMSQIIQGNNLRLLFADTPPSTTNSATQQYSSSYQPPPQSHPSGYNYGAMSPSQSLDGRHSLQNGYGAPPTQPSPYISRPPQGRDEILLVSDDRIMRLQLTAQSAAAQ</sequence>
<dbReference type="InterPro" id="IPR036388">
    <property type="entry name" value="WH-like_DNA-bd_sf"/>
</dbReference>
<dbReference type="Proteomes" id="UP000308730">
    <property type="component" value="Unassembled WGS sequence"/>
</dbReference>
<feature type="region of interest" description="Disordered" evidence="7">
    <location>
        <begin position="1955"/>
        <end position="2022"/>
    </location>
</feature>
<feature type="compositionally biased region" description="Polar residues" evidence="7">
    <location>
        <begin position="680"/>
        <end position="690"/>
    </location>
</feature>
<feature type="compositionally biased region" description="Basic and acidic residues" evidence="7">
    <location>
        <begin position="973"/>
        <end position="984"/>
    </location>
</feature>
<dbReference type="GO" id="GO:0035556">
    <property type="term" value="P:intracellular signal transduction"/>
    <property type="evidence" value="ECO:0007669"/>
    <property type="project" value="InterPro"/>
</dbReference>
<dbReference type="CDD" id="cd04435">
    <property type="entry name" value="DEP_fRom2"/>
    <property type="match status" value="1"/>
</dbReference>
<dbReference type="InterPro" id="IPR011993">
    <property type="entry name" value="PH-like_dom_sf"/>
</dbReference>
<dbReference type="SUPFAM" id="SSF46785">
    <property type="entry name" value="Winged helix' DNA-binding domain"/>
    <property type="match status" value="1"/>
</dbReference>
<evidence type="ECO:0000259" key="9">
    <source>
        <dbReference type="PROSITE" id="PS50010"/>
    </source>
</evidence>
<keyword evidence="4" id="KW-0808">Transferase</keyword>
<keyword evidence="5" id="KW-0012">Acyltransferase</keyword>
<dbReference type="InterPro" id="IPR001180">
    <property type="entry name" value="CNH_dom"/>
</dbReference>
<dbReference type="SMART" id="SM00233">
    <property type="entry name" value="PH"/>
    <property type="match status" value="1"/>
</dbReference>
<dbReference type="InterPro" id="IPR036390">
    <property type="entry name" value="WH_DNA-bd_sf"/>
</dbReference>
<feature type="compositionally biased region" description="Acidic residues" evidence="7">
    <location>
        <begin position="863"/>
        <end position="872"/>
    </location>
</feature>
<evidence type="ECO:0000259" key="10">
    <source>
        <dbReference type="PROSITE" id="PS50219"/>
    </source>
</evidence>
<dbReference type="SMART" id="SM00049">
    <property type="entry name" value="DEP"/>
    <property type="match status" value="1"/>
</dbReference>
<keyword evidence="2" id="KW-0597">Phosphoprotein</keyword>
<dbReference type="InterPro" id="IPR000542">
    <property type="entry name" value="Carn_acyl_trans"/>
</dbReference>
<feature type="active site" description="Proton acceptor" evidence="6">
    <location>
        <position position="357"/>
    </location>
</feature>
<dbReference type="InterPro" id="IPR042231">
    <property type="entry name" value="Cho/carn_acyl_trans_2"/>
</dbReference>